<protein>
    <submittedName>
        <fullName evidence="2">ABC transporter substrate-binding protein</fullName>
    </submittedName>
</protein>
<dbReference type="AlphaFoldDB" id="A0A6M1LGZ1"/>
<keyword evidence="3" id="KW-1185">Reference proteome</keyword>
<evidence type="ECO:0000313" key="3">
    <source>
        <dbReference type="Proteomes" id="UP000475385"/>
    </source>
</evidence>
<dbReference type="PANTHER" id="PTHR31528">
    <property type="entry name" value="4-AMINO-5-HYDROXYMETHYL-2-METHYLPYRIMIDINE PHOSPHATE SYNTHASE THI11-RELATED"/>
    <property type="match status" value="1"/>
</dbReference>
<dbReference type="EMBL" id="JAAIKB010000002">
    <property type="protein sequence ID" value="NGM19658.1"/>
    <property type="molecule type" value="Genomic_DNA"/>
</dbReference>
<dbReference type="InterPro" id="IPR027939">
    <property type="entry name" value="NMT1/THI5"/>
</dbReference>
<organism evidence="2 3">
    <name type="scientific">Falsiroseomonas algicola</name>
    <dbReference type="NCBI Taxonomy" id="2716930"/>
    <lineage>
        <taxon>Bacteria</taxon>
        <taxon>Pseudomonadati</taxon>
        <taxon>Pseudomonadota</taxon>
        <taxon>Alphaproteobacteria</taxon>
        <taxon>Acetobacterales</taxon>
        <taxon>Roseomonadaceae</taxon>
        <taxon>Falsiroseomonas</taxon>
    </lineage>
</organism>
<gene>
    <name evidence="2" type="ORF">G3576_06505</name>
</gene>
<proteinExistence type="predicted"/>
<dbReference type="Gene3D" id="3.40.190.10">
    <property type="entry name" value="Periplasmic binding protein-like II"/>
    <property type="match status" value="2"/>
</dbReference>
<dbReference type="SUPFAM" id="SSF53850">
    <property type="entry name" value="Periplasmic binding protein-like II"/>
    <property type="match status" value="1"/>
</dbReference>
<dbReference type="Proteomes" id="UP000475385">
    <property type="component" value="Unassembled WGS sequence"/>
</dbReference>
<comment type="caution">
    <text evidence="2">The sequence shown here is derived from an EMBL/GenBank/DDBJ whole genome shotgun (WGS) entry which is preliminary data.</text>
</comment>
<dbReference type="PANTHER" id="PTHR31528:SF15">
    <property type="entry name" value="RIBOFLAVIN-BINDING PROTEIN RIBY"/>
    <property type="match status" value="1"/>
</dbReference>
<dbReference type="RefSeq" id="WP_164693548.1">
    <property type="nucleotide sequence ID" value="NZ_JAAIKB010000002.1"/>
</dbReference>
<accession>A0A6M1LGZ1</accession>
<evidence type="ECO:0000313" key="2">
    <source>
        <dbReference type="EMBL" id="NGM19658.1"/>
    </source>
</evidence>
<evidence type="ECO:0000259" key="1">
    <source>
        <dbReference type="Pfam" id="PF09084"/>
    </source>
</evidence>
<reference evidence="2 3" key="1">
    <citation type="submission" date="2020-03" db="EMBL/GenBank/DDBJ databases">
        <title>Roseomonas stagni sp. nov., isolated from pond water in Japan.</title>
        <authorList>
            <person name="Furuhata K."/>
            <person name="Miyamoto H."/>
            <person name="Goto K."/>
        </authorList>
    </citation>
    <scope>NUCLEOTIDE SEQUENCE [LARGE SCALE GENOMIC DNA]</scope>
    <source>
        <strain evidence="2 3">PeD5</strain>
    </source>
</reference>
<dbReference type="Pfam" id="PF09084">
    <property type="entry name" value="NMT1"/>
    <property type="match status" value="1"/>
</dbReference>
<dbReference type="InterPro" id="IPR015168">
    <property type="entry name" value="SsuA/THI5"/>
</dbReference>
<dbReference type="GO" id="GO:0009228">
    <property type="term" value="P:thiamine biosynthetic process"/>
    <property type="evidence" value="ECO:0007669"/>
    <property type="project" value="InterPro"/>
</dbReference>
<name>A0A6M1LGZ1_9PROT</name>
<feature type="domain" description="SsuA/THI5-like" evidence="1">
    <location>
        <begin position="19"/>
        <end position="229"/>
    </location>
</feature>
<sequence length="303" mass="30858">MPRLSLLLNAGFSGPQAWLLLAIRRGYLGDVALDLRPGTGAWNAAPGLVAGGHDLAYGDVHSLMAVAARQPAVAPIGFFAVHTASPCAIAVPAAGPVAGPGDLPGRRVVGHASDVARHLFPAYAAACGLDPASVEVPVAEGPMAALIGRMQAGEAAGLFGYVSTITAAIGAEATRALRFLRYDAALPDSLGSVVMASRRVVAQQPEALRALAAGFARGLREAIAEPEAAMEAVLSFAPAANAAAERLRWETTLAVEMAGPAAPRPGGVDHGRLARSCAGFARSLGLAPPDPARLFTDRFLGDA</sequence>